<dbReference type="AlphaFoldDB" id="A0A1X7JII4"/>
<protein>
    <recommendedName>
        <fullName evidence="3">Glycosyl transferase</fullName>
    </recommendedName>
</protein>
<dbReference type="EMBL" id="FXAW01000003">
    <property type="protein sequence ID" value="SMG27547.1"/>
    <property type="molecule type" value="Genomic_DNA"/>
</dbReference>
<gene>
    <name evidence="1" type="ORF">SAMN05661096_01622</name>
</gene>
<accession>A0A1X7JII4</accession>
<dbReference type="OrthoDB" id="9793805at2"/>
<dbReference type="SUPFAM" id="SSF53756">
    <property type="entry name" value="UDP-Glycosyltransferase/glycogen phosphorylase"/>
    <property type="match status" value="1"/>
</dbReference>
<sequence>MKILYAIQGTGNGHISRARDIIPLLEQYGELDVLISGTQADVKLGHNVRYQFDGLSFVFGKRGGVDLWATFRSVSFIKLFKEILRLNVGEYDLVINDFEPVSAWACFLRVKKCIGLSHQAAVIHPFAPKPDKMDFLGHCILKYYAPVSSAYGFHFRGYGDRINLPIIRQEVRTMRERKEENHYTVYLPSYSDKRIIQVLSQVNADFQVFSKHCSKRKKEGNIEIIPIDNQPYLESLSACKGVICGAGFEGPSEALFLHKKLLVIPMKGQYEQQCNAAALKNLGVEVLKTLHQRHIQVIHEFIRQKEKPQLNFPDETDEIISKLMKDNVGSDYTLTETSFSFS</sequence>
<reference evidence="2" key="1">
    <citation type="submission" date="2017-04" db="EMBL/GenBank/DDBJ databases">
        <authorList>
            <person name="Varghese N."/>
            <person name="Submissions S."/>
        </authorList>
    </citation>
    <scope>NUCLEOTIDE SEQUENCE [LARGE SCALE GENOMIC DNA]</scope>
    <source>
        <strain evidence="2">DSM 4125</strain>
    </source>
</reference>
<dbReference type="Gene3D" id="3.40.50.2000">
    <property type="entry name" value="Glycogen Phosphorylase B"/>
    <property type="match status" value="1"/>
</dbReference>
<name>A0A1X7JII4_9BACT</name>
<evidence type="ECO:0008006" key="3">
    <source>
        <dbReference type="Google" id="ProtNLM"/>
    </source>
</evidence>
<evidence type="ECO:0000313" key="2">
    <source>
        <dbReference type="Proteomes" id="UP000193804"/>
    </source>
</evidence>
<dbReference type="Pfam" id="PF13528">
    <property type="entry name" value="Glyco_trans_1_3"/>
    <property type="match status" value="1"/>
</dbReference>
<keyword evidence="2" id="KW-1185">Reference proteome</keyword>
<dbReference type="Proteomes" id="UP000193804">
    <property type="component" value="Unassembled WGS sequence"/>
</dbReference>
<dbReference type="RefSeq" id="WP_085516560.1">
    <property type="nucleotide sequence ID" value="NZ_FXAW01000003.1"/>
</dbReference>
<organism evidence="1 2">
    <name type="scientific">Marivirga sericea</name>
    <dbReference type="NCBI Taxonomy" id="1028"/>
    <lineage>
        <taxon>Bacteria</taxon>
        <taxon>Pseudomonadati</taxon>
        <taxon>Bacteroidota</taxon>
        <taxon>Cytophagia</taxon>
        <taxon>Cytophagales</taxon>
        <taxon>Marivirgaceae</taxon>
        <taxon>Marivirga</taxon>
    </lineage>
</organism>
<proteinExistence type="predicted"/>
<dbReference type="STRING" id="1028.SAMN05661096_01622"/>
<evidence type="ECO:0000313" key="1">
    <source>
        <dbReference type="EMBL" id="SMG27547.1"/>
    </source>
</evidence>